<evidence type="ECO:0000256" key="4">
    <source>
        <dbReference type="ARBA" id="ARBA00022801"/>
    </source>
</evidence>
<feature type="chain" id="PRO_5015420896" evidence="7">
    <location>
        <begin position="20"/>
        <end position="426"/>
    </location>
</feature>
<dbReference type="InterPro" id="IPR001969">
    <property type="entry name" value="Aspartic_peptidase_AS"/>
</dbReference>
<dbReference type="Gene3D" id="2.40.70.10">
    <property type="entry name" value="Acid Proteases"/>
    <property type="match status" value="2"/>
</dbReference>
<evidence type="ECO:0000256" key="5">
    <source>
        <dbReference type="PIRSR" id="PIRSR601461-1"/>
    </source>
</evidence>
<proteinExistence type="inferred from homology"/>
<dbReference type="OrthoDB" id="2747330at2759"/>
<feature type="active site" evidence="5">
    <location>
        <position position="128"/>
    </location>
</feature>
<feature type="active site" evidence="5">
    <location>
        <position position="314"/>
    </location>
</feature>
<dbReference type="PROSITE" id="PS00141">
    <property type="entry name" value="ASP_PROTEASE"/>
    <property type="match status" value="2"/>
</dbReference>
<reference evidence="10" key="1">
    <citation type="submission" date="2016-07" db="EMBL/GenBank/DDBJ databases">
        <title>Multiple horizontal gene transfer events from other fungi enriched the ability of initially mycotrophic Trichoderma (Ascomycota) to feed on dead plant biomass.</title>
        <authorList>
            <consortium name="DOE Joint Genome Institute"/>
            <person name="Atanasova L."/>
            <person name="Chenthamara K."/>
            <person name="Zhang J."/>
            <person name="Grujic M."/>
            <person name="Henrissat B."/>
            <person name="Kuo A."/>
            <person name="Aerts A."/>
            <person name="Salamov A."/>
            <person name="Lipzen A."/>
            <person name="Labutti K."/>
            <person name="Barry K."/>
            <person name="Miao Y."/>
            <person name="Rahimi M.J."/>
            <person name="Shen Q."/>
            <person name="Grigoriev I.V."/>
            <person name="Kubicek C.P."/>
            <person name="Druzhinina I.S."/>
        </authorList>
    </citation>
    <scope>NUCLEOTIDE SEQUENCE [LARGE SCALE GENOMIC DNA]</scope>
    <source>
        <strain evidence="10">TUCIM 6016</strain>
    </source>
</reference>
<evidence type="ECO:0000256" key="1">
    <source>
        <dbReference type="ARBA" id="ARBA00007447"/>
    </source>
</evidence>
<evidence type="ECO:0000313" key="9">
    <source>
        <dbReference type="EMBL" id="PTB66243.1"/>
    </source>
</evidence>
<keyword evidence="2 6" id="KW-0645">Protease</keyword>
<keyword evidence="4 6" id="KW-0378">Hydrolase</keyword>
<feature type="signal peptide" evidence="7">
    <location>
        <begin position="1"/>
        <end position="19"/>
    </location>
</feature>
<dbReference type="SUPFAM" id="SSF50630">
    <property type="entry name" value="Acid proteases"/>
    <property type="match status" value="1"/>
</dbReference>
<dbReference type="PANTHER" id="PTHR47966">
    <property type="entry name" value="BETA-SITE APP-CLEAVING ENZYME, ISOFORM A-RELATED"/>
    <property type="match status" value="1"/>
</dbReference>
<dbReference type="InterPro" id="IPR001461">
    <property type="entry name" value="Aspartic_peptidase_A1"/>
</dbReference>
<dbReference type="InterPro" id="IPR033121">
    <property type="entry name" value="PEPTIDASE_A1"/>
</dbReference>
<dbReference type="Pfam" id="PF00026">
    <property type="entry name" value="Asp"/>
    <property type="match status" value="1"/>
</dbReference>
<dbReference type="EMBL" id="KZ680213">
    <property type="protein sequence ID" value="PTB66243.1"/>
    <property type="molecule type" value="Genomic_DNA"/>
</dbReference>
<gene>
    <name evidence="9" type="ORF">BBK36DRAFT_1141104</name>
</gene>
<keyword evidence="10" id="KW-1185">Reference proteome</keyword>
<keyword evidence="3 6" id="KW-0064">Aspartyl protease</keyword>
<dbReference type="Proteomes" id="UP000241546">
    <property type="component" value="Unassembled WGS sequence"/>
</dbReference>
<dbReference type="InterPro" id="IPR034163">
    <property type="entry name" value="Aspergillopepsin-like_cat_dom"/>
</dbReference>
<dbReference type="PROSITE" id="PS51767">
    <property type="entry name" value="PEPTIDASE_A1"/>
    <property type="match status" value="1"/>
</dbReference>
<sequence>MKFHAAALTLACIANSASAGVVQPRADEVQSAEQGQTFSITQILNERYKGDIPAAYISALAKYSPSLPENVKEAIKTNPELNRKFSKFLQAGNQTGTAVASPPPGADVEYVLPVKIGTPPQTLPLNLDTGSSDLWVLSTDTYPPLIQGQARYNSSASTTSIRQAGQSWVIRYGDGSSAMGIVYKDRVQIGNTFFNQQAVESAVNVSNELSEDSFSSGILGAASSTANTVRPQRQTTYLENIKNQLVRPVFTANLKKGKPGNYNFGYINGSEYTGAIQYAAMNPQSPLWEISVSGYRVGSNDTNYVARVWNGIVDTGTTLLLVPDDIVNAYYAQVNGSIFSNSVGMQLVPCAAKLPDFAFGLGNYRGIVPGSYINYGRMNSTYCYGGIQSSAGAPFAVIGDIAIKAQFVVFDMGNKVVGFANKNTTV</sequence>
<evidence type="ECO:0000259" key="8">
    <source>
        <dbReference type="PROSITE" id="PS51767"/>
    </source>
</evidence>
<dbReference type="InterPro" id="IPR021109">
    <property type="entry name" value="Peptidase_aspartic_dom_sf"/>
</dbReference>
<dbReference type="GO" id="GO:0006508">
    <property type="term" value="P:proteolysis"/>
    <property type="evidence" value="ECO:0007669"/>
    <property type="project" value="UniProtKB-KW"/>
</dbReference>
<dbReference type="GeneID" id="36601543"/>
<evidence type="ECO:0000256" key="2">
    <source>
        <dbReference type="ARBA" id="ARBA00022670"/>
    </source>
</evidence>
<evidence type="ECO:0000256" key="6">
    <source>
        <dbReference type="RuleBase" id="RU000454"/>
    </source>
</evidence>
<evidence type="ECO:0000256" key="3">
    <source>
        <dbReference type="ARBA" id="ARBA00022750"/>
    </source>
</evidence>
<evidence type="ECO:0000256" key="7">
    <source>
        <dbReference type="SAM" id="SignalP"/>
    </source>
</evidence>
<comment type="similarity">
    <text evidence="1 6">Belongs to the peptidase A1 family.</text>
</comment>
<dbReference type="GO" id="GO:0004190">
    <property type="term" value="F:aspartic-type endopeptidase activity"/>
    <property type="evidence" value="ECO:0007669"/>
    <property type="project" value="UniProtKB-KW"/>
</dbReference>
<dbReference type="RefSeq" id="XP_024749563.1">
    <property type="nucleotide sequence ID" value="XM_024893425.1"/>
</dbReference>
<dbReference type="PANTHER" id="PTHR47966:SF2">
    <property type="entry name" value="ASPERGILLOPEPSIN-1-RELATED"/>
    <property type="match status" value="1"/>
</dbReference>
<name>A0A2T4BA81_9HYPO</name>
<evidence type="ECO:0000313" key="10">
    <source>
        <dbReference type="Proteomes" id="UP000241546"/>
    </source>
</evidence>
<protein>
    <submittedName>
        <fullName evidence="9">Acid protease</fullName>
    </submittedName>
</protein>
<feature type="domain" description="Peptidase A1" evidence="8">
    <location>
        <begin position="110"/>
        <end position="420"/>
    </location>
</feature>
<dbReference type="AlphaFoldDB" id="A0A2T4BA81"/>
<keyword evidence="7" id="KW-0732">Signal</keyword>
<dbReference type="CDD" id="cd06097">
    <property type="entry name" value="Aspergillopepsin_like"/>
    <property type="match status" value="1"/>
</dbReference>
<accession>A0A2T4BA81</accession>
<dbReference type="PRINTS" id="PR00792">
    <property type="entry name" value="PEPSIN"/>
</dbReference>
<organism evidence="9 10">
    <name type="scientific">Trichoderma citrinoviride</name>
    <dbReference type="NCBI Taxonomy" id="58853"/>
    <lineage>
        <taxon>Eukaryota</taxon>
        <taxon>Fungi</taxon>
        <taxon>Dikarya</taxon>
        <taxon>Ascomycota</taxon>
        <taxon>Pezizomycotina</taxon>
        <taxon>Sordariomycetes</taxon>
        <taxon>Hypocreomycetidae</taxon>
        <taxon>Hypocreales</taxon>
        <taxon>Hypocreaceae</taxon>
        <taxon>Trichoderma</taxon>
    </lineage>
</organism>
<dbReference type="FunFam" id="2.40.70.10:FF:000026">
    <property type="entry name" value="Endothiapepsin"/>
    <property type="match status" value="1"/>
</dbReference>